<name>A0A229SC25_9PSEU</name>
<gene>
    <name evidence="1" type="ORF">CFP71_15100</name>
</gene>
<dbReference type="RefSeq" id="WP_093934476.1">
    <property type="nucleotide sequence ID" value="NZ_NMQT01000051.1"/>
</dbReference>
<accession>A0A229SC25</accession>
<comment type="caution">
    <text evidence="1">The sequence shown here is derived from an EMBL/GenBank/DDBJ whole genome shotgun (WGS) entry which is preliminary data.</text>
</comment>
<dbReference type="AlphaFoldDB" id="A0A229SC25"/>
<dbReference type="Proteomes" id="UP000215223">
    <property type="component" value="Unassembled WGS sequence"/>
</dbReference>
<evidence type="ECO:0000313" key="1">
    <source>
        <dbReference type="EMBL" id="OXM56144.1"/>
    </source>
</evidence>
<evidence type="ECO:0000313" key="2">
    <source>
        <dbReference type="Proteomes" id="UP000215223"/>
    </source>
</evidence>
<dbReference type="EMBL" id="NMQT01000051">
    <property type="protein sequence ID" value="OXM56144.1"/>
    <property type="molecule type" value="Genomic_DNA"/>
</dbReference>
<protein>
    <submittedName>
        <fullName evidence="1">Uncharacterized protein</fullName>
    </submittedName>
</protein>
<reference evidence="1 2" key="1">
    <citation type="submission" date="2017-07" db="EMBL/GenBank/DDBJ databases">
        <title>Amycolatopsis thailandensis Genome sequencing and assembly.</title>
        <authorList>
            <person name="Kaur N."/>
            <person name="Mayilraj S."/>
        </authorList>
    </citation>
    <scope>NUCLEOTIDE SEQUENCE [LARGE SCALE GENOMIC DNA]</scope>
    <source>
        <strain evidence="1 2">JCM 16380</strain>
    </source>
</reference>
<proteinExistence type="predicted"/>
<keyword evidence="2" id="KW-1185">Reference proteome</keyword>
<dbReference type="OrthoDB" id="3831145at2"/>
<organism evidence="1 2">
    <name type="scientific">Amycolatopsis thailandensis</name>
    <dbReference type="NCBI Taxonomy" id="589330"/>
    <lineage>
        <taxon>Bacteria</taxon>
        <taxon>Bacillati</taxon>
        <taxon>Actinomycetota</taxon>
        <taxon>Actinomycetes</taxon>
        <taxon>Pseudonocardiales</taxon>
        <taxon>Pseudonocardiaceae</taxon>
        <taxon>Amycolatopsis</taxon>
    </lineage>
</organism>
<sequence length="75" mass="8218">MFSALYLLFMFKLRAGRNWARIVLTVLTAFQMLSVLLVQDTIAGYVSVAADIVGVVLSYTPASNTYLSATAKPTR</sequence>